<sequence>MGSKDPNRISLGQVESFSSYPWEILYGSLSPENRITATESRAESAMDRASLWNLCGTIFQSDRQVANLGEPIYPHHRNENGLKAAEVAGCYICMLISQELSERTKNPKGMDALDNSGEHISENKLYYKLETQDYGEPYLSIDYHEYDIRRETRAWEEVLQLLLLQPWWY</sequence>
<gene>
    <name evidence="1" type="ORF">EJ08DRAFT_207920</name>
</gene>
<dbReference type="Proteomes" id="UP000800235">
    <property type="component" value="Unassembled WGS sequence"/>
</dbReference>
<accession>A0A9P4TY36</accession>
<reference evidence="1" key="1">
    <citation type="journal article" date="2020" name="Stud. Mycol.">
        <title>101 Dothideomycetes genomes: a test case for predicting lifestyles and emergence of pathogens.</title>
        <authorList>
            <person name="Haridas S."/>
            <person name="Albert R."/>
            <person name="Binder M."/>
            <person name="Bloem J."/>
            <person name="Labutti K."/>
            <person name="Salamov A."/>
            <person name="Andreopoulos B."/>
            <person name="Baker S."/>
            <person name="Barry K."/>
            <person name="Bills G."/>
            <person name="Bluhm B."/>
            <person name="Cannon C."/>
            <person name="Castanera R."/>
            <person name="Culley D."/>
            <person name="Daum C."/>
            <person name="Ezra D."/>
            <person name="Gonzalez J."/>
            <person name="Henrissat B."/>
            <person name="Kuo A."/>
            <person name="Liang C."/>
            <person name="Lipzen A."/>
            <person name="Lutzoni F."/>
            <person name="Magnuson J."/>
            <person name="Mondo S."/>
            <person name="Nolan M."/>
            <person name="Ohm R."/>
            <person name="Pangilinan J."/>
            <person name="Park H.-J."/>
            <person name="Ramirez L."/>
            <person name="Alfaro M."/>
            <person name="Sun H."/>
            <person name="Tritt A."/>
            <person name="Yoshinaga Y."/>
            <person name="Zwiers L.-H."/>
            <person name="Turgeon B."/>
            <person name="Goodwin S."/>
            <person name="Spatafora J."/>
            <person name="Crous P."/>
            <person name="Grigoriev I."/>
        </authorList>
    </citation>
    <scope>NUCLEOTIDE SEQUENCE</scope>
    <source>
        <strain evidence="1">CBS 130266</strain>
    </source>
</reference>
<organism evidence="1 2">
    <name type="scientific">Tothia fuscella</name>
    <dbReference type="NCBI Taxonomy" id="1048955"/>
    <lineage>
        <taxon>Eukaryota</taxon>
        <taxon>Fungi</taxon>
        <taxon>Dikarya</taxon>
        <taxon>Ascomycota</taxon>
        <taxon>Pezizomycotina</taxon>
        <taxon>Dothideomycetes</taxon>
        <taxon>Pleosporomycetidae</taxon>
        <taxon>Venturiales</taxon>
        <taxon>Cylindrosympodiaceae</taxon>
        <taxon>Tothia</taxon>
    </lineage>
</organism>
<proteinExistence type="predicted"/>
<protein>
    <submittedName>
        <fullName evidence="1">Uncharacterized protein</fullName>
    </submittedName>
</protein>
<comment type="caution">
    <text evidence="1">The sequence shown here is derived from an EMBL/GenBank/DDBJ whole genome shotgun (WGS) entry which is preliminary data.</text>
</comment>
<dbReference type="EMBL" id="MU007035">
    <property type="protein sequence ID" value="KAF2431014.1"/>
    <property type="molecule type" value="Genomic_DNA"/>
</dbReference>
<keyword evidence="2" id="KW-1185">Reference proteome</keyword>
<name>A0A9P4TY36_9PEZI</name>
<evidence type="ECO:0000313" key="2">
    <source>
        <dbReference type="Proteomes" id="UP000800235"/>
    </source>
</evidence>
<evidence type="ECO:0000313" key="1">
    <source>
        <dbReference type="EMBL" id="KAF2431014.1"/>
    </source>
</evidence>
<dbReference type="AlphaFoldDB" id="A0A9P4TY36"/>